<dbReference type="Pfam" id="PF12110">
    <property type="entry name" value="Nup96"/>
    <property type="match status" value="1"/>
</dbReference>
<dbReference type="GO" id="GO:0000973">
    <property type="term" value="P:post-transcriptional tethering of RNA polymerase II gene DNA at nuclear periphery"/>
    <property type="evidence" value="ECO:0007669"/>
    <property type="project" value="EnsemblFungi"/>
</dbReference>
<feature type="region of interest" description="Disordered" evidence="12">
    <location>
        <begin position="1"/>
        <end position="22"/>
    </location>
</feature>
<evidence type="ECO:0000256" key="3">
    <source>
        <dbReference type="ARBA" id="ARBA00004620"/>
    </source>
</evidence>
<dbReference type="Proteomes" id="UP000190274">
    <property type="component" value="Chromosome D"/>
</dbReference>
<dbReference type="GO" id="GO:0000781">
    <property type="term" value="C:chromosome, telomeric region"/>
    <property type="evidence" value="ECO:0007669"/>
    <property type="project" value="GOC"/>
</dbReference>
<dbReference type="PANTHER" id="PTHR23198">
    <property type="entry name" value="NUCLEOPORIN"/>
    <property type="match status" value="1"/>
</dbReference>
<dbReference type="PROSITE" id="PS51434">
    <property type="entry name" value="NUP_C"/>
    <property type="match status" value="1"/>
</dbReference>
<dbReference type="Pfam" id="PF04096">
    <property type="entry name" value="Nucleoporin2"/>
    <property type="match status" value="1"/>
</dbReference>
<sequence>MFGTNSGGTSLFGGAINTSTPASKVVNTDNAFQPRHKSASGGLFGGIGGVAANGVSTPSPSEGLFGNKSNGNAAQSSAKDLFGTGSKPNTTSGTLFGGNGGGGITPGGLFGSKAPQKTPALAPGGLFGSTNGNSNTGGSLFGNSQDSNQNTVSSTGLFGNSNNSTATGINNSGMATSNYGGLFSNKPSTGMGSAGSSTIGGTLSTPASQSSQTQATNPYGIQVSNLPSNVVNMPESITSSLLRKKPQDADQKAYEKPQNFSVSSTNHLPSSNYKTSATLIGKLSSRLKNARSIDPTRGLFSPSRKPLFNLDGKISKNDENNILEQPNKQLINNTMPQLGRNGTKDLRKLKIDTGRIAEKKIKLLNGASRATSVKVLDETNFDSKGEEGAGQSKRQANDSQAVSYGNRTVDTITEKSRVDHGYWCSPSIEQLTKSPVKQLCSVPNFIIGRRGFGAISFDSDVDLSSFVDDLEGNLFGKVVIFHGNRTVEVYPEGLLKPAFGYGLNVPATISLEKIYPTKGQSLELIKEFSAPEVQLLIRKLRAQKGMAFVSYNPTEGLWTFRVQHFSIWGLIEEDDETSQNLEEGQHSGKLAFSNSKPISKVENATAGRLPIQNIVHPGTAETQDTDMLNLIDEKQYEPLDVGPADIKGIEVQTNLSVSSDWILQLKLAGQNHRSIFALEKEKKGSGNLFASLEVDLEQRKDIKRRLRITKVPPFAKFSGDSRLLMTSAHKYSGCVERSVLTYAGDALSKGSNAFESSFHLAEIEARHKNAYPSVTNWAVTIEEIGNLLSNREEDRQLWSLISILFDEIFEDSISSEQVRYQKLCDWVVKSNEKAISDRMSLSTSSNEQIFLHLMSGNIESATKLAIKSRNLHLAPILTLLGGEDNNVTSLAKQQLQKWKSLNRKVEPFVIKTYQLLAGMVFDNEALIDFKNHYSWLECLAIHLLYGKRRAQTLEESVLEFFDTCPLEKKTKAESIINDILNFYSSENGMEELLEKIEISNEASKCRNMWFIMQTLHYKSDLSFSAEKMDRITLQFFEQLVSNSFYVEALFTLIFLKNDELAKREIDILVSRHAQFFYREFSKEKLKKFKVPEGLLFKAMALYYKNIGDHLAEMDNLLKGGFMEEAAKCLYLNVGPELILQSSQDISKLDVLRTMLKRTLDSSPLKLDRTLNLFQDYTHLILDGEVNTPNLEKILHALPTYYKAHSHLKLVSICCSVMSSRVAMAYMEHKKGSITHYVMEERLAELPIGEPERRTMMKRIKRSYSTT</sequence>
<dbReference type="GO" id="GO:0034398">
    <property type="term" value="P:telomere tethering at nuclear periphery"/>
    <property type="evidence" value="ECO:0007669"/>
    <property type="project" value="EnsemblFungi"/>
</dbReference>
<evidence type="ECO:0000256" key="7">
    <source>
        <dbReference type="ARBA" id="ARBA00022816"/>
    </source>
</evidence>
<feature type="compositionally biased region" description="Polar residues" evidence="12">
    <location>
        <begin position="258"/>
        <end position="268"/>
    </location>
</feature>
<evidence type="ECO:0000256" key="11">
    <source>
        <dbReference type="ARBA" id="ARBA00023242"/>
    </source>
</evidence>
<dbReference type="GO" id="GO:0006409">
    <property type="term" value="P:tRNA export from nucleus"/>
    <property type="evidence" value="ECO:0007669"/>
    <property type="project" value="EnsemblFungi"/>
</dbReference>
<evidence type="ECO:0000256" key="5">
    <source>
        <dbReference type="ARBA" id="ARBA00022448"/>
    </source>
</evidence>
<feature type="compositionally biased region" description="Low complexity" evidence="12">
    <location>
        <begin position="128"/>
        <end position="144"/>
    </location>
</feature>
<evidence type="ECO:0000313" key="15">
    <source>
        <dbReference type="Proteomes" id="UP000190274"/>
    </source>
</evidence>
<dbReference type="InterPro" id="IPR037665">
    <property type="entry name" value="Nucleoporin_S59-like"/>
</dbReference>
<comment type="subcellular location">
    <subcellularLocation>
        <location evidence="1">Nucleus membrane</location>
        <topology evidence="1">Peripheral membrane protein</topology>
        <orientation evidence="1">Cytoplasmic side</orientation>
    </subcellularLocation>
    <subcellularLocation>
        <location evidence="3">Nucleus membrane</location>
        <topology evidence="3">Peripheral membrane protein</topology>
        <orientation evidence="3">Nucleoplasmic side</orientation>
    </subcellularLocation>
    <subcellularLocation>
        <location evidence="2">Nucleus</location>
        <location evidence="2">Nuclear pore complex</location>
    </subcellularLocation>
</comment>
<keyword evidence="5" id="KW-0813">Transport</keyword>
<organism evidence="14 15">
    <name type="scientific">Lachancea dasiensis</name>
    <dbReference type="NCBI Taxonomy" id="1072105"/>
    <lineage>
        <taxon>Eukaryota</taxon>
        <taxon>Fungi</taxon>
        <taxon>Dikarya</taxon>
        <taxon>Ascomycota</taxon>
        <taxon>Saccharomycotina</taxon>
        <taxon>Saccharomycetes</taxon>
        <taxon>Saccharomycetales</taxon>
        <taxon>Saccharomycetaceae</taxon>
        <taxon>Lachancea</taxon>
    </lineage>
</organism>
<evidence type="ECO:0000256" key="6">
    <source>
        <dbReference type="ARBA" id="ARBA00022813"/>
    </source>
</evidence>
<dbReference type="InterPro" id="IPR021967">
    <property type="entry name" value="Nup98_C"/>
</dbReference>
<dbReference type="GO" id="GO:0045893">
    <property type="term" value="P:positive regulation of DNA-templated transcription"/>
    <property type="evidence" value="ECO:0007669"/>
    <property type="project" value="EnsemblFungi"/>
</dbReference>
<dbReference type="AlphaFoldDB" id="A0A1G4J436"/>
<feature type="compositionally biased region" description="Polar residues" evidence="12">
    <location>
        <begin position="145"/>
        <end position="162"/>
    </location>
</feature>
<dbReference type="Pfam" id="PF13634">
    <property type="entry name" value="Nucleoporin_FG"/>
    <property type="match status" value="1"/>
</dbReference>
<evidence type="ECO:0000256" key="4">
    <source>
        <dbReference type="ARBA" id="ARBA00008926"/>
    </source>
</evidence>
<dbReference type="GO" id="GO:0017056">
    <property type="term" value="F:structural constituent of nuclear pore"/>
    <property type="evidence" value="ECO:0007669"/>
    <property type="project" value="EnsemblFungi"/>
</dbReference>
<keyword evidence="15" id="KW-1185">Reference proteome</keyword>
<accession>A0A1G4J436</accession>
<dbReference type="GO" id="GO:0016973">
    <property type="term" value="P:poly(A)+ mRNA export from nucleus"/>
    <property type="evidence" value="ECO:0007669"/>
    <property type="project" value="EnsemblFungi"/>
</dbReference>
<keyword evidence="8" id="KW-0653">Protein transport</keyword>
<dbReference type="GO" id="GO:0031965">
    <property type="term" value="C:nuclear membrane"/>
    <property type="evidence" value="ECO:0007669"/>
    <property type="project" value="UniProtKB-SubCell"/>
</dbReference>
<keyword evidence="11" id="KW-0539">Nucleus</keyword>
<feature type="compositionally biased region" description="Polar residues" evidence="12">
    <location>
        <begin position="217"/>
        <end position="226"/>
    </location>
</feature>
<dbReference type="OrthoDB" id="3797628at2759"/>
<feature type="compositionally biased region" description="Low complexity" evidence="12">
    <location>
        <begin position="202"/>
        <end position="216"/>
    </location>
</feature>
<dbReference type="InterPro" id="IPR025574">
    <property type="entry name" value="Nucleoporin_FG_rpt"/>
</dbReference>
<feature type="compositionally biased region" description="Polar residues" evidence="12">
    <location>
        <begin position="392"/>
        <end position="404"/>
    </location>
</feature>
<evidence type="ECO:0000256" key="9">
    <source>
        <dbReference type="ARBA" id="ARBA00023010"/>
    </source>
</evidence>
<dbReference type="GO" id="GO:0044614">
    <property type="term" value="C:nuclear pore cytoplasmic filaments"/>
    <property type="evidence" value="ECO:0007669"/>
    <property type="project" value="TreeGrafter"/>
</dbReference>
<feature type="compositionally biased region" description="Basic and acidic residues" evidence="12">
    <location>
        <begin position="245"/>
        <end position="255"/>
    </location>
</feature>
<evidence type="ECO:0000259" key="13">
    <source>
        <dbReference type="PROSITE" id="PS51434"/>
    </source>
</evidence>
<dbReference type="GO" id="GO:0031080">
    <property type="term" value="C:nuclear pore outer ring"/>
    <property type="evidence" value="ECO:0007669"/>
    <property type="project" value="EnsemblFungi"/>
</dbReference>
<keyword evidence="6" id="KW-0068">Autocatalytic cleavage</keyword>
<dbReference type="GO" id="GO:0008139">
    <property type="term" value="F:nuclear localization sequence binding"/>
    <property type="evidence" value="ECO:0007669"/>
    <property type="project" value="TreeGrafter"/>
</dbReference>
<dbReference type="GO" id="GO:0046822">
    <property type="term" value="P:regulation of nucleocytoplasmic transport"/>
    <property type="evidence" value="ECO:0007669"/>
    <property type="project" value="EnsemblFungi"/>
</dbReference>
<evidence type="ECO:0000256" key="12">
    <source>
        <dbReference type="SAM" id="MobiDB-lite"/>
    </source>
</evidence>
<protein>
    <submittedName>
        <fullName evidence="14">LADA_0D00892g1_1</fullName>
    </submittedName>
</protein>
<keyword evidence="7" id="KW-0509">mRNA transport</keyword>
<feature type="region of interest" description="Disordered" evidence="12">
    <location>
        <begin position="190"/>
        <end position="226"/>
    </location>
</feature>
<feature type="domain" description="Peptidase S59" evidence="13">
    <location>
        <begin position="419"/>
        <end position="565"/>
    </location>
</feature>
<dbReference type="STRING" id="1266660.A0A1G4J436"/>
<gene>
    <name evidence="14" type="ORF">LADA_0D00892G</name>
</gene>
<keyword evidence="9" id="KW-0811">Translocation</keyword>
<proteinExistence type="inferred from homology"/>
<feature type="region of interest" description="Disordered" evidence="12">
    <location>
        <begin position="106"/>
        <end position="162"/>
    </location>
</feature>
<dbReference type="GO" id="GO:0006302">
    <property type="term" value="P:double-strand break repair"/>
    <property type="evidence" value="ECO:0007669"/>
    <property type="project" value="EnsemblFungi"/>
</dbReference>
<dbReference type="GO" id="GO:0031509">
    <property type="term" value="P:subtelomeric heterochromatin formation"/>
    <property type="evidence" value="ECO:0007669"/>
    <property type="project" value="EnsemblFungi"/>
</dbReference>
<evidence type="ECO:0000256" key="10">
    <source>
        <dbReference type="ARBA" id="ARBA00023132"/>
    </source>
</evidence>
<evidence type="ECO:0000256" key="2">
    <source>
        <dbReference type="ARBA" id="ARBA00004567"/>
    </source>
</evidence>
<evidence type="ECO:0000256" key="8">
    <source>
        <dbReference type="ARBA" id="ARBA00022927"/>
    </source>
</evidence>
<reference evidence="14 15" key="1">
    <citation type="submission" date="2016-03" db="EMBL/GenBank/DDBJ databases">
        <authorList>
            <person name="Devillers H."/>
        </authorList>
    </citation>
    <scope>NUCLEOTIDE SEQUENCE [LARGE SCALE GENOMIC DNA]</scope>
    <source>
        <strain evidence="14">CBS 10888</strain>
    </source>
</reference>
<comment type="similarity">
    <text evidence="4">Belongs to the nucleoporin GLFG family.</text>
</comment>
<dbReference type="InterPro" id="IPR007230">
    <property type="entry name" value="Nup98_auto-Pept-S59_dom"/>
</dbReference>
<dbReference type="PANTHER" id="PTHR23198:SF6">
    <property type="entry name" value="NUCLEAR PORE COMPLEX PROTEIN NUP98-NUP96"/>
    <property type="match status" value="1"/>
</dbReference>
<dbReference type="Gene3D" id="3.30.1610.10">
    <property type="entry name" value="Peptidase S59, nucleoporin"/>
    <property type="match status" value="1"/>
</dbReference>
<dbReference type="InterPro" id="IPR036903">
    <property type="entry name" value="Nup98_auto-Pept-S59_dom_sf"/>
</dbReference>
<feature type="region of interest" description="Disordered" evidence="12">
    <location>
        <begin position="240"/>
        <end position="268"/>
    </location>
</feature>
<dbReference type="GO" id="GO:0003723">
    <property type="term" value="F:RNA binding"/>
    <property type="evidence" value="ECO:0007669"/>
    <property type="project" value="EnsemblFungi"/>
</dbReference>
<feature type="compositionally biased region" description="Polar residues" evidence="12">
    <location>
        <begin position="190"/>
        <end position="201"/>
    </location>
</feature>
<dbReference type="GO" id="GO:0036228">
    <property type="term" value="P:protein localization to nuclear inner membrane"/>
    <property type="evidence" value="ECO:0007669"/>
    <property type="project" value="EnsemblFungi"/>
</dbReference>
<name>A0A1G4J436_9SACH</name>
<dbReference type="EMBL" id="LT598454">
    <property type="protein sequence ID" value="SCU84292.1"/>
    <property type="molecule type" value="Genomic_DNA"/>
</dbReference>
<keyword evidence="10" id="KW-0906">Nuclear pore complex</keyword>
<dbReference type="GO" id="GO:0006607">
    <property type="term" value="P:NLS-bearing protein import into nucleus"/>
    <property type="evidence" value="ECO:0007669"/>
    <property type="project" value="EnsemblFungi"/>
</dbReference>
<dbReference type="SUPFAM" id="SSF82215">
    <property type="entry name" value="C-terminal autoproteolytic domain of nucleoporin nup98"/>
    <property type="match status" value="1"/>
</dbReference>
<dbReference type="Gene3D" id="1.25.40.690">
    <property type="match status" value="1"/>
</dbReference>
<evidence type="ECO:0000256" key="1">
    <source>
        <dbReference type="ARBA" id="ARBA00004335"/>
    </source>
</evidence>
<dbReference type="GO" id="GO:0051664">
    <property type="term" value="P:nuclear pore localization"/>
    <property type="evidence" value="ECO:0007669"/>
    <property type="project" value="EnsemblFungi"/>
</dbReference>
<dbReference type="GO" id="GO:0044613">
    <property type="term" value="C:nuclear pore central transport channel"/>
    <property type="evidence" value="ECO:0007669"/>
    <property type="project" value="EnsemblFungi"/>
</dbReference>
<evidence type="ECO:0000313" key="14">
    <source>
        <dbReference type="EMBL" id="SCU84292.1"/>
    </source>
</evidence>
<feature type="region of interest" description="Disordered" evidence="12">
    <location>
        <begin position="382"/>
        <end position="404"/>
    </location>
</feature>